<reference evidence="2" key="1">
    <citation type="journal article" date="2019" name="bioRxiv">
        <title>The Genome of the Zebra Mussel, Dreissena polymorpha: A Resource for Invasive Species Research.</title>
        <authorList>
            <person name="McCartney M.A."/>
            <person name="Auch B."/>
            <person name="Kono T."/>
            <person name="Mallez S."/>
            <person name="Zhang Y."/>
            <person name="Obille A."/>
            <person name="Becker A."/>
            <person name="Abrahante J.E."/>
            <person name="Garbe J."/>
            <person name="Badalamenti J.P."/>
            <person name="Herman A."/>
            <person name="Mangelson H."/>
            <person name="Liachko I."/>
            <person name="Sullivan S."/>
            <person name="Sone E.D."/>
            <person name="Koren S."/>
            <person name="Silverstein K.A.T."/>
            <person name="Beckman K.B."/>
            <person name="Gohl D.M."/>
        </authorList>
    </citation>
    <scope>NUCLEOTIDE SEQUENCE</scope>
    <source>
        <strain evidence="2">Duluth1</strain>
        <tissue evidence="2">Whole animal</tissue>
    </source>
</reference>
<sequence>MRAAQIQWAVLAEHSCGKLDYWEIGKCFLPPDGYSSVLCVQESDFNGVISIMLNCLHFQTCLSSACLSPPPPDNQCPLEKAIQYQSKGPSDRSRYTSHSPLEDFKC</sequence>
<gene>
    <name evidence="2" type="ORF">DPMN_152830</name>
</gene>
<evidence type="ECO:0000313" key="3">
    <source>
        <dbReference type="Proteomes" id="UP000828390"/>
    </source>
</evidence>
<dbReference type="AlphaFoldDB" id="A0A9D4FHI0"/>
<comment type="caution">
    <text evidence="2">The sequence shown here is derived from an EMBL/GenBank/DDBJ whole genome shotgun (WGS) entry which is preliminary data.</text>
</comment>
<organism evidence="2 3">
    <name type="scientific">Dreissena polymorpha</name>
    <name type="common">Zebra mussel</name>
    <name type="synonym">Mytilus polymorpha</name>
    <dbReference type="NCBI Taxonomy" id="45954"/>
    <lineage>
        <taxon>Eukaryota</taxon>
        <taxon>Metazoa</taxon>
        <taxon>Spiralia</taxon>
        <taxon>Lophotrochozoa</taxon>
        <taxon>Mollusca</taxon>
        <taxon>Bivalvia</taxon>
        <taxon>Autobranchia</taxon>
        <taxon>Heteroconchia</taxon>
        <taxon>Euheterodonta</taxon>
        <taxon>Imparidentia</taxon>
        <taxon>Neoheterodontei</taxon>
        <taxon>Myida</taxon>
        <taxon>Dreissenoidea</taxon>
        <taxon>Dreissenidae</taxon>
        <taxon>Dreissena</taxon>
    </lineage>
</organism>
<dbReference type="EMBL" id="JAIWYP010000007">
    <property type="protein sequence ID" value="KAH3799224.1"/>
    <property type="molecule type" value="Genomic_DNA"/>
</dbReference>
<accession>A0A9D4FHI0</accession>
<feature type="compositionally biased region" description="Basic and acidic residues" evidence="1">
    <location>
        <begin position="89"/>
        <end position="106"/>
    </location>
</feature>
<name>A0A9D4FHI0_DREPO</name>
<proteinExistence type="predicted"/>
<dbReference type="Proteomes" id="UP000828390">
    <property type="component" value="Unassembled WGS sequence"/>
</dbReference>
<evidence type="ECO:0000256" key="1">
    <source>
        <dbReference type="SAM" id="MobiDB-lite"/>
    </source>
</evidence>
<evidence type="ECO:0000313" key="2">
    <source>
        <dbReference type="EMBL" id="KAH3799224.1"/>
    </source>
</evidence>
<protein>
    <submittedName>
        <fullName evidence="2">Uncharacterized protein</fullName>
    </submittedName>
</protein>
<keyword evidence="3" id="KW-1185">Reference proteome</keyword>
<reference evidence="2" key="2">
    <citation type="submission" date="2020-11" db="EMBL/GenBank/DDBJ databases">
        <authorList>
            <person name="McCartney M.A."/>
            <person name="Auch B."/>
            <person name="Kono T."/>
            <person name="Mallez S."/>
            <person name="Becker A."/>
            <person name="Gohl D.M."/>
            <person name="Silverstein K.A.T."/>
            <person name="Koren S."/>
            <person name="Bechman K.B."/>
            <person name="Herman A."/>
            <person name="Abrahante J.E."/>
            <person name="Garbe J."/>
        </authorList>
    </citation>
    <scope>NUCLEOTIDE SEQUENCE</scope>
    <source>
        <strain evidence="2">Duluth1</strain>
        <tissue evidence="2">Whole animal</tissue>
    </source>
</reference>
<feature type="region of interest" description="Disordered" evidence="1">
    <location>
        <begin position="84"/>
        <end position="106"/>
    </location>
</feature>